<reference evidence="1 2" key="1">
    <citation type="journal article" date="2016" name="Nat. Commun.">
        <title>Thousands of microbial genomes shed light on interconnected biogeochemical processes in an aquifer system.</title>
        <authorList>
            <person name="Anantharaman K."/>
            <person name="Brown C.T."/>
            <person name="Hug L.A."/>
            <person name="Sharon I."/>
            <person name="Castelle C.J."/>
            <person name="Probst A.J."/>
            <person name="Thomas B.C."/>
            <person name="Singh A."/>
            <person name="Wilkins M.J."/>
            <person name="Karaoz U."/>
            <person name="Brodie E.L."/>
            <person name="Williams K.H."/>
            <person name="Hubbard S.S."/>
            <person name="Banfield J.F."/>
        </authorList>
    </citation>
    <scope>NUCLEOTIDE SEQUENCE [LARGE SCALE GENOMIC DNA]</scope>
</reference>
<dbReference type="Proteomes" id="UP000176778">
    <property type="component" value="Unassembled WGS sequence"/>
</dbReference>
<evidence type="ECO:0000313" key="1">
    <source>
        <dbReference type="EMBL" id="OGM09643.1"/>
    </source>
</evidence>
<name>A0A1F7X434_9BACT</name>
<dbReference type="EMBL" id="MGFR01000003">
    <property type="protein sequence ID" value="OGM09643.1"/>
    <property type="molecule type" value="Genomic_DNA"/>
</dbReference>
<organism evidence="1 2">
    <name type="scientific">Candidatus Woesebacteria bacterium RBG_13_46_13</name>
    <dbReference type="NCBI Taxonomy" id="1802479"/>
    <lineage>
        <taxon>Bacteria</taxon>
        <taxon>Candidatus Woeseibacteriota</taxon>
    </lineage>
</organism>
<dbReference type="AlphaFoldDB" id="A0A1F7X434"/>
<evidence type="ECO:0000313" key="2">
    <source>
        <dbReference type="Proteomes" id="UP000176778"/>
    </source>
</evidence>
<sequence length="82" mass="9048">MKDKTLILVLAAILLITLGAFSYLLASGNLTSRVPYETSIREMEVQSDSTEIDEIEKDLEATNLNDIDKELSEIEAEIGSSE</sequence>
<gene>
    <name evidence="1" type="ORF">A2Y68_03340</name>
</gene>
<dbReference type="STRING" id="1802479.A2Y68_03340"/>
<proteinExistence type="predicted"/>
<comment type="caution">
    <text evidence="1">The sequence shown here is derived from an EMBL/GenBank/DDBJ whole genome shotgun (WGS) entry which is preliminary data.</text>
</comment>
<protein>
    <submittedName>
        <fullName evidence="1">Uncharacterized protein</fullName>
    </submittedName>
</protein>
<accession>A0A1F7X434</accession>